<comment type="caution">
    <text evidence="10">The sequence shown here is derived from an EMBL/GenBank/DDBJ whole genome shotgun (WGS) entry which is preliminary data.</text>
</comment>
<evidence type="ECO:0000256" key="8">
    <source>
        <dbReference type="SAM" id="SignalP"/>
    </source>
</evidence>
<dbReference type="EMBL" id="BMKQ01000001">
    <property type="protein sequence ID" value="GGF34297.1"/>
    <property type="molecule type" value="Genomic_DNA"/>
</dbReference>
<dbReference type="PANTHER" id="PTHR43856:SF1">
    <property type="entry name" value="MITOCHONDRIAL CARDIOLIPIN HYDROLASE"/>
    <property type="match status" value="1"/>
</dbReference>
<dbReference type="InterPro" id="IPR025202">
    <property type="entry name" value="PLD-like_dom"/>
</dbReference>
<protein>
    <recommendedName>
        <fullName evidence="3">phospholipase D</fullName>
        <ecNumber evidence="3">3.1.4.4</ecNumber>
    </recommendedName>
</protein>
<comment type="similarity">
    <text evidence="2">Belongs to the phospholipase D family.</text>
</comment>
<evidence type="ECO:0000256" key="1">
    <source>
        <dbReference type="ARBA" id="ARBA00000798"/>
    </source>
</evidence>
<dbReference type="Proteomes" id="UP000649179">
    <property type="component" value="Unassembled WGS sequence"/>
</dbReference>
<dbReference type="PANTHER" id="PTHR43856">
    <property type="entry name" value="CARDIOLIPIN HYDROLASE"/>
    <property type="match status" value="1"/>
</dbReference>
<keyword evidence="5" id="KW-0442">Lipid degradation</keyword>
<dbReference type="Gene3D" id="3.30.870.10">
    <property type="entry name" value="Endonuclease Chain A"/>
    <property type="match status" value="2"/>
</dbReference>
<dbReference type="EC" id="3.1.4.4" evidence="3"/>
<name>A0A917BBJ3_9ACTN</name>
<dbReference type="GO" id="GO:0004630">
    <property type="term" value="F:phospholipase D activity"/>
    <property type="evidence" value="ECO:0007669"/>
    <property type="project" value="UniProtKB-EC"/>
</dbReference>
<evidence type="ECO:0000256" key="7">
    <source>
        <dbReference type="SAM" id="MobiDB-lite"/>
    </source>
</evidence>
<evidence type="ECO:0000256" key="4">
    <source>
        <dbReference type="ARBA" id="ARBA00022801"/>
    </source>
</evidence>
<feature type="signal peptide" evidence="8">
    <location>
        <begin position="1"/>
        <end position="25"/>
    </location>
</feature>
<evidence type="ECO:0000259" key="9">
    <source>
        <dbReference type="Pfam" id="PF13091"/>
    </source>
</evidence>
<evidence type="ECO:0000313" key="11">
    <source>
        <dbReference type="Proteomes" id="UP000649179"/>
    </source>
</evidence>
<evidence type="ECO:0000256" key="6">
    <source>
        <dbReference type="ARBA" id="ARBA00023098"/>
    </source>
</evidence>
<dbReference type="AlphaFoldDB" id="A0A917BBJ3"/>
<comment type="catalytic activity">
    <reaction evidence="1">
        <text>a 1,2-diacyl-sn-glycero-3-phosphocholine + H2O = a 1,2-diacyl-sn-glycero-3-phosphate + choline + H(+)</text>
        <dbReference type="Rhea" id="RHEA:14445"/>
        <dbReference type="ChEBI" id="CHEBI:15354"/>
        <dbReference type="ChEBI" id="CHEBI:15377"/>
        <dbReference type="ChEBI" id="CHEBI:15378"/>
        <dbReference type="ChEBI" id="CHEBI:57643"/>
        <dbReference type="ChEBI" id="CHEBI:58608"/>
        <dbReference type="EC" id="3.1.4.4"/>
    </reaction>
</comment>
<proteinExistence type="inferred from homology"/>
<dbReference type="RefSeq" id="WP_188777886.1">
    <property type="nucleotide sequence ID" value="NZ_BMKQ01000001.1"/>
</dbReference>
<evidence type="ECO:0000256" key="5">
    <source>
        <dbReference type="ARBA" id="ARBA00022963"/>
    </source>
</evidence>
<keyword evidence="6" id="KW-0443">Lipid metabolism</keyword>
<dbReference type="GO" id="GO:0016891">
    <property type="term" value="F:RNA endonuclease activity producing 5'-phosphomonoesters, hydrolytic mechanism"/>
    <property type="evidence" value="ECO:0007669"/>
    <property type="project" value="TreeGrafter"/>
</dbReference>
<gene>
    <name evidence="10" type="ORF">GCM10011519_04720</name>
</gene>
<feature type="compositionally biased region" description="Low complexity" evidence="7">
    <location>
        <begin position="29"/>
        <end position="54"/>
    </location>
</feature>
<reference evidence="10" key="2">
    <citation type="submission" date="2020-09" db="EMBL/GenBank/DDBJ databases">
        <authorList>
            <person name="Sun Q."/>
            <person name="Zhou Y."/>
        </authorList>
    </citation>
    <scope>NUCLEOTIDE SEQUENCE</scope>
    <source>
        <strain evidence="10">CGMCC 1.16067</strain>
    </source>
</reference>
<dbReference type="Pfam" id="PF13091">
    <property type="entry name" value="PLDc_2"/>
    <property type="match status" value="1"/>
</dbReference>
<keyword evidence="8" id="KW-0732">Signal</keyword>
<keyword evidence="4" id="KW-0378">Hydrolase</keyword>
<dbReference type="InterPro" id="IPR051406">
    <property type="entry name" value="PLD_domain"/>
</dbReference>
<keyword evidence="11" id="KW-1185">Reference proteome</keyword>
<feature type="region of interest" description="Disordered" evidence="7">
    <location>
        <begin position="29"/>
        <end position="97"/>
    </location>
</feature>
<organism evidence="10 11">
    <name type="scientific">Marmoricola endophyticus</name>
    <dbReference type="NCBI Taxonomy" id="2040280"/>
    <lineage>
        <taxon>Bacteria</taxon>
        <taxon>Bacillati</taxon>
        <taxon>Actinomycetota</taxon>
        <taxon>Actinomycetes</taxon>
        <taxon>Propionibacteriales</taxon>
        <taxon>Nocardioidaceae</taxon>
        <taxon>Marmoricola</taxon>
    </lineage>
</organism>
<feature type="chain" id="PRO_5037884822" description="phospholipase D" evidence="8">
    <location>
        <begin position="26"/>
        <end position="505"/>
    </location>
</feature>
<dbReference type="SUPFAM" id="SSF56024">
    <property type="entry name" value="Phospholipase D/nuclease"/>
    <property type="match status" value="1"/>
</dbReference>
<evidence type="ECO:0000313" key="10">
    <source>
        <dbReference type="EMBL" id="GGF34297.1"/>
    </source>
</evidence>
<evidence type="ECO:0000256" key="3">
    <source>
        <dbReference type="ARBA" id="ARBA00012027"/>
    </source>
</evidence>
<dbReference type="GO" id="GO:0016042">
    <property type="term" value="P:lipid catabolic process"/>
    <property type="evidence" value="ECO:0007669"/>
    <property type="project" value="UniProtKB-KW"/>
</dbReference>
<evidence type="ECO:0000256" key="2">
    <source>
        <dbReference type="ARBA" id="ARBA00008664"/>
    </source>
</evidence>
<sequence length="505" mass="54169">MSHPTRARLAGVGTALVLLASTLSAAPATGAEPAAPADCPSGSPTASPSVSGSPSPTPEPSSGPDSTAGCDDGGAASQREDAASPSPFEVESGKVSGSDKTFSQCAYNAGRQPAPVQGTYFNYPYGSTASKRNIRDMVIKAVNSSPACESVSISVYSLNDDSLVNALIAAYQRGVRVRVIVNSHMVHGSTTSKPFLRLVSVLHSNTQAPSFAIICRGSCRGTGGNHHSKMYLFSRVVDNRNVTMMGTHNSTMKAVNGQWNSLDVYDDEDTFDYYSSIFDQEVRDRPVANSFADRITGEVETFFFPKPGTTAANDPFMVRMRNVGCTGVSAGHGRAGRTLVRVGMYAWHDDRGIWLAKRIRALWDAGCDVAIEYAIIGNTVKRILYSPAGRGRIPMRQVATSTKNGTIVNYLHQKYVTISGREGSNPGSHFTMTGTSNWANLGLVSDDSVQLWRSVGRDAQYRQVFYNVWRGPKAHVPSPTSALPAAVGTKNVQFGKGKYKNLEEN</sequence>
<feature type="domain" description="Phospholipase D-like" evidence="9">
    <location>
        <begin position="147"/>
        <end position="280"/>
    </location>
</feature>
<reference evidence="10" key="1">
    <citation type="journal article" date="2014" name="Int. J. Syst. Evol. Microbiol.">
        <title>Complete genome sequence of Corynebacterium casei LMG S-19264T (=DSM 44701T), isolated from a smear-ripened cheese.</title>
        <authorList>
            <consortium name="US DOE Joint Genome Institute (JGI-PGF)"/>
            <person name="Walter F."/>
            <person name="Albersmeier A."/>
            <person name="Kalinowski J."/>
            <person name="Ruckert C."/>
        </authorList>
    </citation>
    <scope>NUCLEOTIDE SEQUENCE</scope>
    <source>
        <strain evidence="10">CGMCC 1.16067</strain>
    </source>
</reference>
<accession>A0A917BBJ3</accession>